<evidence type="ECO:0000259" key="2">
    <source>
        <dbReference type="PROSITE" id="PS50041"/>
    </source>
</evidence>
<evidence type="ECO:0000256" key="1">
    <source>
        <dbReference type="SAM" id="SignalP"/>
    </source>
</evidence>
<proteinExistence type="predicted"/>
<feature type="signal peptide" evidence="1">
    <location>
        <begin position="1"/>
        <end position="24"/>
    </location>
</feature>
<reference evidence="3" key="1">
    <citation type="submission" date="2014-12" db="EMBL/GenBank/DDBJ databases">
        <title>Insight into the proteome of Arion vulgaris.</title>
        <authorList>
            <person name="Aradska J."/>
            <person name="Bulat T."/>
            <person name="Smidak R."/>
            <person name="Sarate P."/>
            <person name="Gangsoo J."/>
            <person name="Sialana F."/>
            <person name="Bilban M."/>
            <person name="Lubec G."/>
        </authorList>
    </citation>
    <scope>NUCLEOTIDE SEQUENCE</scope>
    <source>
        <tissue evidence="3">Skin</tissue>
    </source>
</reference>
<keyword evidence="1" id="KW-0732">Signal</keyword>
<dbReference type="Gene3D" id="3.10.100.10">
    <property type="entry name" value="Mannose-Binding Protein A, subunit A"/>
    <property type="match status" value="1"/>
</dbReference>
<dbReference type="EMBL" id="HACG01023998">
    <property type="protein sequence ID" value="CEK70863.1"/>
    <property type="molecule type" value="Transcribed_RNA"/>
</dbReference>
<dbReference type="CDD" id="cd00037">
    <property type="entry name" value="CLECT"/>
    <property type="match status" value="1"/>
</dbReference>
<dbReference type="InterPro" id="IPR016186">
    <property type="entry name" value="C-type_lectin-like/link_sf"/>
</dbReference>
<dbReference type="PANTHER" id="PTHR22803">
    <property type="entry name" value="MANNOSE, PHOSPHOLIPASE, LECTIN RECEPTOR RELATED"/>
    <property type="match status" value="1"/>
</dbReference>
<evidence type="ECO:0000313" key="3">
    <source>
        <dbReference type="EMBL" id="CEK70863.1"/>
    </source>
</evidence>
<feature type="domain" description="C-type lectin" evidence="2">
    <location>
        <begin position="43"/>
        <end position="165"/>
    </location>
</feature>
<dbReference type="InterPro" id="IPR001304">
    <property type="entry name" value="C-type_lectin-like"/>
</dbReference>
<dbReference type="SMART" id="SM00034">
    <property type="entry name" value="CLECT"/>
    <property type="match status" value="1"/>
</dbReference>
<gene>
    <name evidence="3" type="primary">ORF75915</name>
</gene>
<organism evidence="3">
    <name type="scientific">Arion vulgaris</name>
    <dbReference type="NCBI Taxonomy" id="1028688"/>
    <lineage>
        <taxon>Eukaryota</taxon>
        <taxon>Metazoa</taxon>
        <taxon>Spiralia</taxon>
        <taxon>Lophotrochozoa</taxon>
        <taxon>Mollusca</taxon>
        <taxon>Gastropoda</taxon>
        <taxon>Heterobranchia</taxon>
        <taxon>Euthyneura</taxon>
        <taxon>Panpulmonata</taxon>
        <taxon>Eupulmonata</taxon>
        <taxon>Stylommatophora</taxon>
        <taxon>Helicina</taxon>
        <taxon>Arionoidea</taxon>
        <taxon>Arionidae</taxon>
        <taxon>Arion</taxon>
    </lineage>
</organism>
<name>A0A0B6ZQL8_9EUPU</name>
<protein>
    <recommendedName>
        <fullName evidence="2">C-type lectin domain-containing protein</fullName>
    </recommendedName>
</protein>
<dbReference type="Pfam" id="PF00059">
    <property type="entry name" value="Lectin_C"/>
    <property type="match status" value="1"/>
</dbReference>
<sequence length="297" mass="33979">MKLSSRTIILFETLCLLGFIAARANPSENNDEIRACPDGLQRVHRGCYMFVEDELNWQDAANYCKENNGELSTIQSFNEKEELQKYVNTNYPDTGKWWIGLTKNKTLQNEWTWLDGHPLDGNVLPWLNSLQKVKPGIVCGYADSASKRLLAAVVTCKTEQSFICEYHSITPRPIQDSAFEATTFTPFVSETTPRPTVQNTTKTIDNCPCRDSTFSSDSISSHDERLKRRNQELTTDEELYKKYLQSEINANNAKVVYYSQVAKLYQDALLVQNQFYTKEQAKLDLEITHLQQGSKCN</sequence>
<accession>A0A0B6ZQL8</accession>
<feature type="chain" id="PRO_5002110866" description="C-type lectin domain-containing protein" evidence="1">
    <location>
        <begin position="25"/>
        <end position="297"/>
    </location>
</feature>
<dbReference type="InterPro" id="IPR016187">
    <property type="entry name" value="CTDL_fold"/>
</dbReference>
<dbReference type="SUPFAM" id="SSF56436">
    <property type="entry name" value="C-type lectin-like"/>
    <property type="match status" value="1"/>
</dbReference>
<dbReference type="InterPro" id="IPR050111">
    <property type="entry name" value="C-type_lectin/snaclec_domain"/>
</dbReference>
<dbReference type="AlphaFoldDB" id="A0A0B6ZQL8"/>
<dbReference type="PROSITE" id="PS50041">
    <property type="entry name" value="C_TYPE_LECTIN_2"/>
    <property type="match status" value="1"/>
</dbReference>